<comment type="caution">
    <text evidence="1">The sequence shown here is derived from an EMBL/GenBank/DDBJ whole genome shotgun (WGS) entry which is preliminary data.</text>
</comment>
<organism evidence="1 2">
    <name type="scientific">Alkaliphilus serpentinus</name>
    <dbReference type="NCBI Taxonomy" id="1482731"/>
    <lineage>
        <taxon>Bacteria</taxon>
        <taxon>Bacillati</taxon>
        <taxon>Bacillota</taxon>
        <taxon>Clostridia</taxon>
        <taxon>Peptostreptococcales</taxon>
        <taxon>Natronincolaceae</taxon>
        <taxon>Alkaliphilus</taxon>
    </lineage>
</organism>
<dbReference type="Gene3D" id="1.20.1260.10">
    <property type="match status" value="1"/>
</dbReference>
<dbReference type="EMBL" id="WBZB01000004">
    <property type="protein sequence ID" value="KAB3533221.1"/>
    <property type="molecule type" value="Genomic_DNA"/>
</dbReference>
<dbReference type="OrthoDB" id="1707820at2"/>
<keyword evidence="2" id="KW-1185">Reference proteome</keyword>
<evidence type="ECO:0008006" key="3">
    <source>
        <dbReference type="Google" id="ProtNLM"/>
    </source>
</evidence>
<gene>
    <name evidence="1" type="ORF">F8153_01350</name>
</gene>
<dbReference type="RefSeq" id="WP_151864547.1">
    <property type="nucleotide sequence ID" value="NZ_WBZB01000004.1"/>
</dbReference>
<dbReference type="InterPro" id="IPR012851">
    <property type="entry name" value="Spore_coat_CotF-like"/>
</dbReference>
<sequence>MNQLNQLELQNLRHLIGSHQTMSRKLTDYANQCQDPQIKQMFQQSAQSAQQNVQRLMTFL</sequence>
<evidence type="ECO:0000313" key="1">
    <source>
        <dbReference type="EMBL" id="KAB3533221.1"/>
    </source>
</evidence>
<dbReference type="Pfam" id="PF07875">
    <property type="entry name" value="Coat_F"/>
    <property type="match status" value="1"/>
</dbReference>
<reference evidence="1 2" key="1">
    <citation type="submission" date="2019-10" db="EMBL/GenBank/DDBJ databases">
        <title>Alkaliphilus serpentinus sp. nov. and Alkaliphilus pronyensis sp. nov., two novel anaerobic alkaliphilic species isolated from the serpentinized-hosted hydrothermal field of the Prony Bay (New Caledonia).</title>
        <authorList>
            <person name="Postec A."/>
        </authorList>
    </citation>
    <scope>NUCLEOTIDE SEQUENCE [LARGE SCALE GENOMIC DNA]</scope>
    <source>
        <strain evidence="1 2">LacT</strain>
    </source>
</reference>
<name>A0A833HRL7_9FIRM</name>
<dbReference type="Proteomes" id="UP000465601">
    <property type="component" value="Unassembled WGS sequence"/>
</dbReference>
<dbReference type="InterPro" id="IPR012347">
    <property type="entry name" value="Ferritin-like"/>
</dbReference>
<accession>A0A833HRL7</accession>
<protein>
    <recommendedName>
        <fullName evidence="3">Coat F domain-containing protein</fullName>
    </recommendedName>
</protein>
<dbReference type="AlphaFoldDB" id="A0A833HRL7"/>
<proteinExistence type="predicted"/>
<evidence type="ECO:0000313" key="2">
    <source>
        <dbReference type="Proteomes" id="UP000465601"/>
    </source>
</evidence>